<feature type="compositionally biased region" description="Acidic residues" evidence="1">
    <location>
        <begin position="469"/>
        <end position="478"/>
    </location>
</feature>
<organism evidence="3 4">
    <name type="scientific">Lasallia pustulata</name>
    <dbReference type="NCBI Taxonomy" id="136370"/>
    <lineage>
        <taxon>Eukaryota</taxon>
        <taxon>Fungi</taxon>
        <taxon>Dikarya</taxon>
        <taxon>Ascomycota</taxon>
        <taxon>Pezizomycotina</taxon>
        <taxon>Lecanoromycetes</taxon>
        <taxon>OSLEUM clade</taxon>
        <taxon>Umbilicariomycetidae</taxon>
        <taxon>Umbilicariales</taxon>
        <taxon>Umbilicariaceae</taxon>
        <taxon>Lasallia</taxon>
    </lineage>
</organism>
<feature type="region of interest" description="Disordered" evidence="1">
    <location>
        <begin position="577"/>
        <end position="622"/>
    </location>
</feature>
<evidence type="ECO:0000313" key="3">
    <source>
        <dbReference type="EMBL" id="KAA6411232.1"/>
    </source>
</evidence>
<dbReference type="CDD" id="cd14364">
    <property type="entry name" value="CUE_ASCC2"/>
    <property type="match status" value="1"/>
</dbReference>
<reference evidence="3 4" key="1">
    <citation type="submission" date="2019-09" db="EMBL/GenBank/DDBJ databases">
        <title>The hologenome of the rock-dwelling lichen Lasallia pustulata.</title>
        <authorList>
            <person name="Greshake Tzovaras B."/>
            <person name="Segers F."/>
            <person name="Bicker A."/>
            <person name="Dal Grande F."/>
            <person name="Otte J."/>
            <person name="Hankeln T."/>
            <person name="Schmitt I."/>
            <person name="Ebersberger I."/>
        </authorList>
    </citation>
    <scope>NUCLEOTIDE SEQUENCE [LARGE SCALE GENOMIC DNA]</scope>
    <source>
        <strain evidence="3">A1-1</strain>
    </source>
</reference>
<dbReference type="InterPro" id="IPR009060">
    <property type="entry name" value="UBA-like_sf"/>
</dbReference>
<dbReference type="Gene3D" id="1.10.8.10">
    <property type="entry name" value="DNA helicase RuvA subunit, C-terminal domain"/>
    <property type="match status" value="1"/>
</dbReference>
<feature type="region of interest" description="Disordered" evidence="1">
    <location>
        <begin position="469"/>
        <end position="503"/>
    </location>
</feature>
<dbReference type="PROSITE" id="PS51140">
    <property type="entry name" value="CUE"/>
    <property type="match status" value="1"/>
</dbReference>
<gene>
    <name evidence="3" type="ORF">FRX48_04512</name>
</gene>
<sequence length="622" mass="68505">MSLPSFATFPQASLRRAILPEEWEACLDAWIFLAQRCLLLAPKAFALHSAKNESLVEFLVSYVRESSSTDGLESTTSKEKELRRECFLLGHRLLTEVIPPPHGMLSLAFLGDFSTVYAKSKSLHDLLEQTWLRQRLETNPGMQEYKSKIIKQLEQPQTHSSPVLEQDLRRTAALLKACHAFGHFLMTGSDFLDSLAAIDSHVPTEYAKKLVVVAYLALTSLMEGAKPNISLLLDHLYSLKSSWDSQAKRSTPQSSLLASVVLSTSLLRKLRDRIQGPDAARAEPLISSLEGLGAPPESKMKKPIRRRIDKGKHADRDEYGHGALGDVHIHKMSLITQIQDLFPDLGSGFIVKLLDEYDNDPEQVTAHLLEDSLPAHLKQADRAESMIHENNNQSNDIVPDLAPRATPPLLPSRRNIFDDDDFDKLSISASRLHIGRKNQNLTADTILSDRTTAPNKAAILSALAAFDSDDDERDDTYDASDVGGTVDTALPGADDLDDDPRDRNEEALFGAYKMSPAVFERDANTRRGKARAALKSETGMVDEAIEGWAIMLARDPRRLRRLEAKFSTFGGAQRELAPTAYRESAAGASGAEESDGGGRGGRGAYRGRGRGGVGWECWRAGG</sequence>
<dbReference type="PANTHER" id="PTHR21494">
    <property type="entry name" value="ACTIVATING SIGNAL COINTEGRATOR 1 COMPLEX SUBUNIT 2 ASC-1 COMPLEX SUBUNIT P100"/>
    <property type="match status" value="1"/>
</dbReference>
<dbReference type="PANTHER" id="PTHR21494:SF0">
    <property type="entry name" value="ACTIVATING SIGNAL COINTEGRATOR 1 COMPLEX SUBUNIT 2"/>
    <property type="match status" value="1"/>
</dbReference>
<dbReference type="Proteomes" id="UP000324767">
    <property type="component" value="Unassembled WGS sequence"/>
</dbReference>
<evidence type="ECO:0000313" key="4">
    <source>
        <dbReference type="Proteomes" id="UP000324767"/>
    </source>
</evidence>
<dbReference type="InterPro" id="IPR041800">
    <property type="entry name" value="ASCC2_CUE"/>
</dbReference>
<dbReference type="AlphaFoldDB" id="A0A5M8PQD7"/>
<comment type="caution">
    <text evidence="3">The sequence shown here is derived from an EMBL/GenBank/DDBJ whole genome shotgun (WGS) entry which is preliminary data.</text>
</comment>
<feature type="compositionally biased region" description="Gly residues" evidence="1">
    <location>
        <begin position="597"/>
        <end position="622"/>
    </location>
</feature>
<dbReference type="OrthoDB" id="5577209at2759"/>
<name>A0A5M8PQD7_9LECA</name>
<dbReference type="InterPro" id="IPR003892">
    <property type="entry name" value="CUE"/>
</dbReference>
<dbReference type="GO" id="GO:0043130">
    <property type="term" value="F:ubiquitin binding"/>
    <property type="evidence" value="ECO:0007669"/>
    <property type="project" value="InterPro"/>
</dbReference>
<dbReference type="InterPro" id="IPR052586">
    <property type="entry name" value="ASCC2"/>
</dbReference>
<feature type="compositionally biased region" description="Low complexity" evidence="1">
    <location>
        <begin position="580"/>
        <end position="591"/>
    </location>
</feature>
<dbReference type="SUPFAM" id="SSF46934">
    <property type="entry name" value="UBA-like"/>
    <property type="match status" value="1"/>
</dbReference>
<evidence type="ECO:0000256" key="1">
    <source>
        <dbReference type="SAM" id="MobiDB-lite"/>
    </source>
</evidence>
<proteinExistence type="predicted"/>
<dbReference type="EMBL" id="VXIT01000007">
    <property type="protein sequence ID" value="KAA6411232.1"/>
    <property type="molecule type" value="Genomic_DNA"/>
</dbReference>
<dbReference type="Pfam" id="PF02845">
    <property type="entry name" value="CUE"/>
    <property type="match status" value="1"/>
</dbReference>
<feature type="domain" description="CUE" evidence="2">
    <location>
        <begin position="330"/>
        <end position="373"/>
    </location>
</feature>
<evidence type="ECO:0000259" key="2">
    <source>
        <dbReference type="PROSITE" id="PS51140"/>
    </source>
</evidence>
<protein>
    <recommendedName>
        <fullName evidence="2">CUE domain-containing protein</fullName>
    </recommendedName>
</protein>
<dbReference type="SMART" id="SM00546">
    <property type="entry name" value="CUE"/>
    <property type="match status" value="1"/>
</dbReference>
<accession>A0A5M8PQD7</accession>